<accession>B3T4I7</accession>
<gene>
    <name evidence="2" type="ORF">ALOHA_HF4000ANIW137G21ctg1g25</name>
</gene>
<evidence type="ECO:0000313" key="2">
    <source>
        <dbReference type="EMBL" id="ABZ07496.1"/>
    </source>
</evidence>
<organism evidence="2">
    <name type="scientific">uncultured marine microorganism HF4000_ANIW137G21</name>
    <dbReference type="NCBI Taxonomy" id="455530"/>
    <lineage>
        <taxon>unclassified sequences</taxon>
        <taxon>environmental samples</taxon>
    </lineage>
</organism>
<name>B3T4I7_9ZZZZ</name>
<proteinExistence type="predicted"/>
<feature type="region of interest" description="Disordered" evidence="1">
    <location>
        <begin position="237"/>
        <end position="277"/>
    </location>
</feature>
<evidence type="ECO:0000256" key="1">
    <source>
        <dbReference type="SAM" id="MobiDB-lite"/>
    </source>
</evidence>
<dbReference type="AlphaFoldDB" id="B3T4I7"/>
<feature type="region of interest" description="Disordered" evidence="1">
    <location>
        <begin position="305"/>
        <end position="371"/>
    </location>
</feature>
<feature type="compositionally biased region" description="Basic and acidic residues" evidence="1">
    <location>
        <begin position="245"/>
        <end position="277"/>
    </location>
</feature>
<sequence length="591" mass="63787">MYSAGRIARLEQGESELFDNLTLVGVGGRFCGILTERQLTLQDFEGYGIRIKLSTISTLSNINIAKLPVGCLTMGVIGVWVGIQVLAPPLGFAFAVLGAASTLSYLTMKTPVLVIETNAGDRHLVSGSQSVLLRLCMMVDRVMHGSSIKEAKAGLAELKEMKRRMLEPEPTALLGAPDSIATPGMDLFQPTERPSAVSSFNPASSKAAVVSAGTQTVHSEANGGIFASLEAIEPPSYTIPPPVRGENEPTDNRSAYERAWGRPESPDWYQEKEVRPREDRIDEVFSDAVESFDLFGEGGIFDAEPAYPAASSPTPTSSSLSVSPPYGSSAHDSPSYDSPSTDVNIFPADSFADGTRSGNLPATTDLDRRRSSSQMIRSAQFQHGAELARNSWGLPTPTEEAVREECRPGLVKQARAQQAWIGDTDITQQPAAALTDDRFGEDFPAISRLANSMGSGRVRSTGGNPAKQNWLESLLTPISNRRSVREPAYAAEYGDPDGENEGHDRRFRSSQLLRLRSDHDHQADVASRVRNMSTSAPSSARDALDSVVNRISRGEGNPAHLLPGQADLRFSHLRSTGSKGDAHLPGIRRLE</sequence>
<dbReference type="EMBL" id="EU016601">
    <property type="protein sequence ID" value="ABZ07496.1"/>
    <property type="molecule type" value="Genomic_DNA"/>
</dbReference>
<protein>
    <submittedName>
        <fullName evidence="2">Uncharacterized protein</fullName>
    </submittedName>
</protein>
<feature type="compositionally biased region" description="Low complexity" evidence="1">
    <location>
        <begin position="305"/>
        <end position="330"/>
    </location>
</feature>
<feature type="compositionally biased region" description="Polar residues" evidence="1">
    <location>
        <begin position="331"/>
        <end position="343"/>
    </location>
</feature>
<reference evidence="2" key="1">
    <citation type="journal article" date="2008" name="ISME J.">
        <title>Genomic patterns of recombination, clonal divergence and environment in marine microbial populations.</title>
        <authorList>
            <person name="Konstantinidis K.T."/>
            <person name="Delong E.F."/>
        </authorList>
    </citation>
    <scope>NUCLEOTIDE SEQUENCE</scope>
</reference>